<protein>
    <recommendedName>
        <fullName evidence="2">Cobalamin-independent methionine synthase MetE N-terminal domain-containing protein</fullName>
    </recommendedName>
</protein>
<keyword evidence="1" id="KW-0677">Repeat</keyword>
<name>A0ABW7JW80_9NOCA</name>
<keyword evidence="4" id="KW-1185">Reference proteome</keyword>
<dbReference type="SUPFAM" id="SSF51726">
    <property type="entry name" value="UROD/MetE-like"/>
    <property type="match status" value="1"/>
</dbReference>
<sequence>MEKHTVTFSATVLGTPRIGPRRELKRAIESYWAGKIDQVELASGPCPRVLDTLNPGQSPGEA</sequence>
<evidence type="ECO:0000313" key="3">
    <source>
        <dbReference type="EMBL" id="MFH5226978.1"/>
    </source>
</evidence>
<evidence type="ECO:0000313" key="4">
    <source>
        <dbReference type="Proteomes" id="UP001609219"/>
    </source>
</evidence>
<dbReference type="Gene3D" id="3.20.20.210">
    <property type="match status" value="1"/>
</dbReference>
<feature type="non-terminal residue" evidence="3">
    <location>
        <position position="62"/>
    </location>
</feature>
<organism evidence="3 4">
    <name type="scientific">Antrihabitans spumae</name>
    <dbReference type="NCBI Taxonomy" id="3373370"/>
    <lineage>
        <taxon>Bacteria</taxon>
        <taxon>Bacillati</taxon>
        <taxon>Actinomycetota</taxon>
        <taxon>Actinomycetes</taxon>
        <taxon>Mycobacteriales</taxon>
        <taxon>Nocardiaceae</taxon>
        <taxon>Antrihabitans</taxon>
    </lineage>
</organism>
<dbReference type="EMBL" id="JBIMSN010000001">
    <property type="protein sequence ID" value="MFH5226978.1"/>
    <property type="molecule type" value="Genomic_DNA"/>
</dbReference>
<comment type="caution">
    <text evidence="3">The sequence shown here is derived from an EMBL/GenBank/DDBJ whole genome shotgun (WGS) entry which is preliminary data.</text>
</comment>
<dbReference type="Pfam" id="PF08267">
    <property type="entry name" value="Meth_synt_1"/>
    <property type="match status" value="1"/>
</dbReference>
<dbReference type="RefSeq" id="WP_395127581.1">
    <property type="nucleotide sequence ID" value="NZ_JBIMSN010000001.1"/>
</dbReference>
<evidence type="ECO:0000259" key="2">
    <source>
        <dbReference type="Pfam" id="PF08267"/>
    </source>
</evidence>
<dbReference type="InterPro" id="IPR038071">
    <property type="entry name" value="UROD/MetE-like_sf"/>
</dbReference>
<gene>
    <name evidence="3" type="ORF">ACHIRB_00005</name>
</gene>
<feature type="domain" description="Cobalamin-independent methionine synthase MetE N-terminal" evidence="2">
    <location>
        <begin position="10"/>
        <end position="43"/>
    </location>
</feature>
<dbReference type="Proteomes" id="UP001609219">
    <property type="component" value="Unassembled WGS sequence"/>
</dbReference>
<proteinExistence type="predicted"/>
<accession>A0ABW7JW80</accession>
<evidence type="ECO:0000256" key="1">
    <source>
        <dbReference type="ARBA" id="ARBA00022737"/>
    </source>
</evidence>
<reference evidence="3 4" key="1">
    <citation type="submission" date="2024-10" db="EMBL/GenBank/DDBJ databases">
        <authorList>
            <person name="Riesco R."/>
        </authorList>
    </citation>
    <scope>NUCLEOTIDE SEQUENCE [LARGE SCALE GENOMIC DNA]</scope>
    <source>
        <strain evidence="3 4">NCIMB 15450</strain>
    </source>
</reference>
<dbReference type="InterPro" id="IPR013215">
    <property type="entry name" value="Cbl-indep_Met_Synth_N"/>
</dbReference>